<reference evidence="3 4" key="1">
    <citation type="submission" date="2013-09" db="EMBL/GenBank/DDBJ databases">
        <title>Whole genome shotgun sequence of Vibrio azureus NBRC 104587.</title>
        <authorList>
            <person name="Isaki S."/>
            <person name="Hosoyama A."/>
            <person name="Numata M."/>
            <person name="Hashimoto M."/>
            <person name="Hosoyama Y."/>
            <person name="Tsuchikane K."/>
            <person name="Noguchi M."/>
            <person name="Hirakata S."/>
            <person name="Ichikawa N."/>
            <person name="Ohji S."/>
            <person name="Yamazoe A."/>
            <person name="Fujita N."/>
        </authorList>
    </citation>
    <scope>NUCLEOTIDE SEQUENCE [LARGE SCALE GENOMIC DNA]</scope>
    <source>
        <strain evidence="3 4">NBRC 104587</strain>
    </source>
</reference>
<keyword evidence="2" id="KW-0812">Transmembrane</keyword>
<dbReference type="RefSeq" id="WP_021708356.1">
    <property type="nucleotide sequence ID" value="NZ_BAOB01000221.1"/>
</dbReference>
<dbReference type="EMBL" id="BATL01000012">
    <property type="protein sequence ID" value="GAD74576.1"/>
    <property type="molecule type" value="Genomic_DNA"/>
</dbReference>
<evidence type="ECO:0008006" key="5">
    <source>
        <dbReference type="Google" id="ProtNLM"/>
    </source>
</evidence>
<evidence type="ECO:0000256" key="2">
    <source>
        <dbReference type="SAM" id="Phobius"/>
    </source>
</evidence>
<evidence type="ECO:0000313" key="4">
    <source>
        <dbReference type="Proteomes" id="UP000016567"/>
    </source>
</evidence>
<accession>U3A3I9</accession>
<keyword evidence="2" id="KW-1133">Transmembrane helix</keyword>
<dbReference type="eggNOG" id="ENOG5031N6J">
    <property type="taxonomic scope" value="Bacteria"/>
</dbReference>
<feature type="region of interest" description="Disordered" evidence="1">
    <location>
        <begin position="140"/>
        <end position="165"/>
    </location>
</feature>
<gene>
    <name evidence="3" type="ORF">VAZ01S_012_00570</name>
</gene>
<dbReference type="Pfam" id="PF11012">
    <property type="entry name" value="DUF2850"/>
    <property type="match status" value="1"/>
</dbReference>
<protein>
    <recommendedName>
        <fullName evidence="5">DUF2850 domain-containing protein</fullName>
    </recommendedName>
</protein>
<dbReference type="InterPro" id="IPR021271">
    <property type="entry name" value="DUF2850"/>
</dbReference>
<sequence>MTRATHKAESKPYLHSLSSNKQPYYWKMLGVVIFCLVIAAILKVGIGAYSNFIAPNNVYGQWVEIDAPPSQTERLTLSPEGVFRNDRLIATQFDFDGTFITINHSIGESIYKLSGSYVSPQLHRITPPLPRQRFTLKSEQDAKVDSASSSQVQRRAALSEHFSAQ</sequence>
<comment type="caution">
    <text evidence="3">The sequence shown here is derived from an EMBL/GenBank/DDBJ whole genome shotgun (WGS) entry which is preliminary data.</text>
</comment>
<keyword evidence="2" id="KW-0472">Membrane</keyword>
<feature type="compositionally biased region" description="Low complexity" evidence="1">
    <location>
        <begin position="146"/>
        <end position="156"/>
    </location>
</feature>
<feature type="transmembrane region" description="Helical" evidence="2">
    <location>
        <begin position="24"/>
        <end position="42"/>
    </location>
</feature>
<evidence type="ECO:0000256" key="1">
    <source>
        <dbReference type="SAM" id="MobiDB-lite"/>
    </source>
</evidence>
<dbReference type="AlphaFoldDB" id="U3A3I9"/>
<evidence type="ECO:0000313" key="3">
    <source>
        <dbReference type="EMBL" id="GAD74576.1"/>
    </source>
</evidence>
<dbReference type="Proteomes" id="UP000016567">
    <property type="component" value="Unassembled WGS sequence"/>
</dbReference>
<keyword evidence="4" id="KW-1185">Reference proteome</keyword>
<name>U3A3I9_9VIBR</name>
<proteinExistence type="predicted"/>
<organism evidence="3 4">
    <name type="scientific">Vibrio azureus NBRC 104587</name>
    <dbReference type="NCBI Taxonomy" id="1219077"/>
    <lineage>
        <taxon>Bacteria</taxon>
        <taxon>Pseudomonadati</taxon>
        <taxon>Pseudomonadota</taxon>
        <taxon>Gammaproteobacteria</taxon>
        <taxon>Vibrionales</taxon>
        <taxon>Vibrionaceae</taxon>
        <taxon>Vibrio</taxon>
    </lineage>
</organism>